<evidence type="ECO:0000259" key="2">
    <source>
        <dbReference type="Pfam" id="PF03781"/>
    </source>
</evidence>
<dbReference type="OMA" id="WQWTETP"/>
<dbReference type="PhylomeDB" id="A7SDH3"/>
<dbReference type="Gene3D" id="3.90.1580.10">
    <property type="entry name" value="paralog of FGE (formylglycine-generating enzyme)"/>
    <property type="match status" value="1"/>
</dbReference>
<name>A7SDH3_NEMVE</name>
<dbReference type="HOGENOM" id="CLU_019343_0_0_1"/>
<protein>
    <recommendedName>
        <fullName evidence="2">Sulfatase-modifying factor enzyme-like domain-containing protein</fullName>
    </recommendedName>
</protein>
<dbReference type="GO" id="GO:0120147">
    <property type="term" value="F:formylglycine-generating oxidase activity"/>
    <property type="evidence" value="ECO:0000318"/>
    <property type="project" value="GO_Central"/>
</dbReference>
<dbReference type="Pfam" id="PF03781">
    <property type="entry name" value="FGE-sulfatase"/>
    <property type="match status" value="1"/>
</dbReference>
<reference evidence="3 4" key="1">
    <citation type="journal article" date="2007" name="Science">
        <title>Sea anemone genome reveals ancestral eumetazoan gene repertoire and genomic organization.</title>
        <authorList>
            <person name="Putnam N.H."/>
            <person name="Srivastava M."/>
            <person name="Hellsten U."/>
            <person name="Dirks B."/>
            <person name="Chapman J."/>
            <person name="Salamov A."/>
            <person name="Terry A."/>
            <person name="Shapiro H."/>
            <person name="Lindquist E."/>
            <person name="Kapitonov V.V."/>
            <person name="Jurka J."/>
            <person name="Genikhovich G."/>
            <person name="Grigoriev I.V."/>
            <person name="Lucas S.M."/>
            <person name="Steele R.E."/>
            <person name="Finnerty J.R."/>
            <person name="Technau U."/>
            <person name="Martindale M.Q."/>
            <person name="Rokhsar D.S."/>
        </authorList>
    </citation>
    <scope>NUCLEOTIDE SEQUENCE [LARGE SCALE GENOMIC DNA]</scope>
    <source>
        <strain evidence="4">CH2 X CH6</strain>
    </source>
</reference>
<evidence type="ECO:0000313" key="4">
    <source>
        <dbReference type="Proteomes" id="UP000001593"/>
    </source>
</evidence>
<dbReference type="STRING" id="45351.A7SDH3"/>
<dbReference type="PANTHER" id="PTHR23150:SF26">
    <property type="entry name" value="GENERIC METHYLTRANSFERASE"/>
    <property type="match status" value="1"/>
</dbReference>
<dbReference type="InterPro" id="IPR016187">
    <property type="entry name" value="CTDL_fold"/>
</dbReference>
<dbReference type="InterPro" id="IPR005532">
    <property type="entry name" value="SUMF_dom"/>
</dbReference>
<dbReference type="eggNOG" id="ENOG502QS9T">
    <property type="taxonomic scope" value="Eukaryota"/>
</dbReference>
<keyword evidence="4" id="KW-1185">Reference proteome</keyword>
<dbReference type="AlphaFoldDB" id="A7SDH3"/>
<dbReference type="PANTHER" id="PTHR23150">
    <property type="entry name" value="SULFATASE MODIFYING FACTOR 1, 2"/>
    <property type="match status" value="1"/>
</dbReference>
<dbReference type="FunFam" id="3.40.50.150:FF:000660">
    <property type="entry name" value="Hercynine oxygenase"/>
    <property type="match status" value="1"/>
</dbReference>
<dbReference type="InParanoid" id="A7SDH3"/>
<dbReference type="InterPro" id="IPR042095">
    <property type="entry name" value="SUMF_sf"/>
</dbReference>
<sequence>MRPPKPKEISFSSCSPCDLSALTKSDVKKYFVNSYDLYENLFLSLKDPSAFYKYPDALRLPLIFYYGHTAAVYVNKLMLAQLIKKRVNVEFEAIFETGVDEMSWDDTENFRMGGEFTWPKVSAVAEYRRRVREVILEIIETTPMELPITQGSPWWALFMGMEHERIHLETSSVLIRQLPLSYVQRPPNWMYAPTKSGIVPEFEATKYMITNGEFLEFVRTGGYENKSLWSKEGWEWRSFRQARHPTFWVCDQACRSGCGADLQGYSHCSQASDVNSNEKPLIIQNGTHYGSASSFSYRAMYDVLELPLDWPAEVNYHEAKAYCAWRGPQYRLPTEAEHHAMRGPQKPVSIGVKSDTIFQDKIEANINMKFGSSSAVNLFPANKAGFHDVFGNAWSWAEDHFNGLPGNDTHYLYDDFSSPTFDGKHYMIMGGSWVSTGDEASRFARFSFRPHFFQHLGFRLVRSATAEQPPVRLVSTEVFVMGAGVQERSINVPGLSSTNQDNWFPSTNSQYSADTIELLSSELVKHYGSTEVSPFINYCIEATKKQKTPRGTALHLLCSVGRDSFELSKHFDKVCAVDHSGRLVDAALRLQKGEGVDCTTQNGTDHVQLATSTDPDRVVFKQLTWLPIEIGTFDMIAFTALERLSNPKAWLVRMREIVNPAGLLIVDAHHDWDQDALAALLGKRFRMLGCKPGIHFQREGTRDSDRCHGAVTIWRKDE</sequence>
<comment type="similarity">
    <text evidence="1">Belongs to the sulfatase-modifying factor family.</text>
</comment>
<dbReference type="FunFam" id="3.90.1580.10:FF:000008">
    <property type="entry name" value="Predicted protein"/>
    <property type="match status" value="1"/>
</dbReference>
<dbReference type="SUPFAM" id="SSF53335">
    <property type="entry name" value="S-adenosyl-L-methionine-dependent methyltransferases"/>
    <property type="match status" value="1"/>
</dbReference>
<dbReference type="InterPro" id="IPR029063">
    <property type="entry name" value="SAM-dependent_MTases_sf"/>
</dbReference>
<accession>A7SDH3</accession>
<dbReference type="Gene3D" id="3.40.50.150">
    <property type="entry name" value="Vaccinia Virus protein VP39"/>
    <property type="match status" value="1"/>
</dbReference>
<organism evidence="3 4">
    <name type="scientific">Nematostella vectensis</name>
    <name type="common">Starlet sea anemone</name>
    <dbReference type="NCBI Taxonomy" id="45351"/>
    <lineage>
        <taxon>Eukaryota</taxon>
        <taxon>Metazoa</taxon>
        <taxon>Cnidaria</taxon>
        <taxon>Anthozoa</taxon>
        <taxon>Hexacorallia</taxon>
        <taxon>Actiniaria</taxon>
        <taxon>Edwardsiidae</taxon>
        <taxon>Nematostella</taxon>
    </lineage>
</organism>
<evidence type="ECO:0000313" key="3">
    <source>
        <dbReference type="EMBL" id="EDO38225.1"/>
    </source>
</evidence>
<evidence type="ECO:0000256" key="1">
    <source>
        <dbReference type="ARBA" id="ARBA00005310"/>
    </source>
</evidence>
<dbReference type="SUPFAM" id="SSF56436">
    <property type="entry name" value="C-type lectin-like"/>
    <property type="match status" value="1"/>
</dbReference>
<dbReference type="EMBL" id="DS469630">
    <property type="protein sequence ID" value="EDO38225.1"/>
    <property type="molecule type" value="Genomic_DNA"/>
</dbReference>
<feature type="domain" description="Sulfatase-modifying factor enzyme-like" evidence="2">
    <location>
        <begin position="306"/>
        <end position="462"/>
    </location>
</feature>
<proteinExistence type="inferred from homology"/>
<dbReference type="InterPro" id="IPR051043">
    <property type="entry name" value="Sulfatase_Mod_Factor_Kinase"/>
</dbReference>
<dbReference type="Proteomes" id="UP000001593">
    <property type="component" value="Unassembled WGS sequence"/>
</dbReference>
<gene>
    <name evidence="3" type="ORF">NEMVEDRAFT_v1g169317</name>
</gene>